<reference evidence="1 2" key="1">
    <citation type="journal article" date="2012" name="ISME J.">
        <title>Nitrification expanded: discovery, physiology and genomics of a nitrite-oxidizing bacterium from the phylum Chloroflexi.</title>
        <authorList>
            <person name="Sorokin D.Y."/>
            <person name="Lucker S."/>
            <person name="Vejmelkova D."/>
            <person name="Kostrikina N.A."/>
            <person name="Kleerebezem R."/>
            <person name="Rijpstra W.I."/>
            <person name="Damste J.S."/>
            <person name="Le Paslier D."/>
            <person name="Muyzer G."/>
            <person name="Wagner M."/>
            <person name="van Loosdrecht M.C."/>
            <person name="Daims H."/>
        </authorList>
    </citation>
    <scope>NUCLEOTIDE SEQUENCE [LARGE SCALE GENOMIC DNA]</scope>
    <source>
        <strain evidence="2">none</strain>
    </source>
</reference>
<gene>
    <name evidence="1" type="ORF">NITHO_940010</name>
</gene>
<dbReference type="InterPro" id="IPR050407">
    <property type="entry name" value="Geranylgeranyl_reductase"/>
</dbReference>
<dbReference type="GO" id="GO:0004497">
    <property type="term" value="F:monooxygenase activity"/>
    <property type="evidence" value="ECO:0007669"/>
    <property type="project" value="UniProtKB-KW"/>
</dbReference>
<dbReference type="InterPro" id="IPR036188">
    <property type="entry name" value="FAD/NAD-bd_sf"/>
</dbReference>
<protein>
    <submittedName>
        <fullName evidence="1">Putative Monooxygenase FAD-binding protein</fullName>
    </submittedName>
</protein>
<dbReference type="OrthoDB" id="9799983at2"/>
<dbReference type="Proteomes" id="UP000004221">
    <property type="component" value="Unassembled WGS sequence"/>
</dbReference>
<proteinExistence type="predicted"/>
<accession>I4ENI9</accession>
<dbReference type="SUPFAM" id="SSF51905">
    <property type="entry name" value="FAD/NAD(P)-binding domain"/>
    <property type="match status" value="1"/>
</dbReference>
<keyword evidence="1" id="KW-0503">Monooxygenase</keyword>
<keyword evidence="1" id="KW-0560">Oxidoreductase</keyword>
<dbReference type="PANTHER" id="PTHR42685:SF22">
    <property type="entry name" value="CONDITIONED MEDIUM FACTOR RECEPTOR 1"/>
    <property type="match status" value="1"/>
</dbReference>
<comment type="caution">
    <text evidence="1">The sequence shown here is derived from an EMBL/GenBank/DDBJ whole genome shotgun (WGS) entry which is preliminary data.</text>
</comment>
<keyword evidence="2" id="KW-1185">Reference proteome</keyword>
<dbReference type="AlphaFoldDB" id="I4ENI9"/>
<dbReference type="PANTHER" id="PTHR42685">
    <property type="entry name" value="GERANYLGERANYL DIPHOSPHATE REDUCTASE"/>
    <property type="match status" value="1"/>
</dbReference>
<organism evidence="1 2">
    <name type="scientific">Nitrolancea hollandica Lb</name>
    <dbReference type="NCBI Taxonomy" id="1129897"/>
    <lineage>
        <taxon>Bacteria</taxon>
        <taxon>Pseudomonadati</taxon>
        <taxon>Thermomicrobiota</taxon>
        <taxon>Thermomicrobia</taxon>
        <taxon>Sphaerobacterales</taxon>
        <taxon>Sphaerobacterineae</taxon>
        <taxon>Sphaerobacteraceae</taxon>
        <taxon>Nitrolancea</taxon>
    </lineage>
</organism>
<dbReference type="Gene3D" id="3.50.50.60">
    <property type="entry name" value="FAD/NAD(P)-binding domain"/>
    <property type="match status" value="1"/>
</dbReference>
<dbReference type="EMBL" id="CAGS01000731">
    <property type="protein sequence ID" value="CCF86252.1"/>
    <property type="molecule type" value="Genomic_DNA"/>
</dbReference>
<name>I4ENI9_9BACT</name>
<sequence>MITNGTPLYDVVIAGGSYAGLAAATSLRARALIIDQHQIGAIQHSACAIPLDIAQRFDVEETVLQVYSTGYVHTVSGTAAFRLQPRYCIFDHQRLCQTLFARSGAQFLRARIQGLEGNTVLTSAGPVTGRVLIDATGWPAALATARRPALEDRERLTVAMEAEIPGGADGIHFYFDPAIVRHGYAWMFPAGDTLRIGVGSYVRQSGLTEALHRFLAFLGHRGKPRRGGMIPWFDRPPTVGNIFLAGDAAGHCVPLTAEGIRFALHFGELAGRVAREVVDGQLPLEAGLASYRLWVETHRRRMSLMRFAQSLVGRMPNHGIALSARLLALPPVEPRFMERYARWTGTR</sequence>
<evidence type="ECO:0000313" key="2">
    <source>
        <dbReference type="Proteomes" id="UP000004221"/>
    </source>
</evidence>
<evidence type="ECO:0000313" key="1">
    <source>
        <dbReference type="EMBL" id="CCF86252.1"/>
    </source>
</evidence>
<dbReference type="RefSeq" id="WP_008481963.1">
    <property type="nucleotide sequence ID" value="NZ_CAGS01000731.1"/>
</dbReference>